<dbReference type="EMBL" id="CM018048">
    <property type="protein sequence ID" value="KAA8521378.1"/>
    <property type="molecule type" value="Genomic_DNA"/>
</dbReference>
<accession>A0A5J4ZUM1</accession>
<feature type="region of interest" description="Disordered" evidence="1">
    <location>
        <begin position="1"/>
        <end position="30"/>
    </location>
</feature>
<keyword evidence="2" id="KW-1133">Transmembrane helix</keyword>
<evidence type="ECO:0000313" key="3">
    <source>
        <dbReference type="EMBL" id="KAA8521378.1"/>
    </source>
</evidence>
<evidence type="ECO:0000313" key="4">
    <source>
        <dbReference type="Proteomes" id="UP000325577"/>
    </source>
</evidence>
<reference evidence="3 4" key="1">
    <citation type="submission" date="2019-09" db="EMBL/GenBank/DDBJ databases">
        <title>A chromosome-level genome assembly of the Chinese tupelo Nyssa sinensis.</title>
        <authorList>
            <person name="Yang X."/>
            <person name="Kang M."/>
            <person name="Yang Y."/>
            <person name="Xiong H."/>
            <person name="Wang M."/>
            <person name="Zhang Z."/>
            <person name="Wang Z."/>
            <person name="Wu H."/>
            <person name="Ma T."/>
            <person name="Liu J."/>
            <person name="Xi Z."/>
        </authorList>
    </citation>
    <scope>NUCLEOTIDE SEQUENCE [LARGE SCALE GENOMIC DNA]</scope>
    <source>
        <strain evidence="3">J267</strain>
        <tissue evidence="3">Leaf</tissue>
    </source>
</reference>
<organism evidence="3 4">
    <name type="scientific">Nyssa sinensis</name>
    <dbReference type="NCBI Taxonomy" id="561372"/>
    <lineage>
        <taxon>Eukaryota</taxon>
        <taxon>Viridiplantae</taxon>
        <taxon>Streptophyta</taxon>
        <taxon>Embryophyta</taxon>
        <taxon>Tracheophyta</taxon>
        <taxon>Spermatophyta</taxon>
        <taxon>Magnoliopsida</taxon>
        <taxon>eudicotyledons</taxon>
        <taxon>Gunneridae</taxon>
        <taxon>Pentapetalae</taxon>
        <taxon>asterids</taxon>
        <taxon>Cornales</taxon>
        <taxon>Nyssaceae</taxon>
        <taxon>Nyssa</taxon>
    </lineage>
</organism>
<gene>
    <name evidence="3" type="ORF">F0562_012060</name>
</gene>
<keyword evidence="4" id="KW-1185">Reference proteome</keyword>
<dbReference type="AlphaFoldDB" id="A0A5J4ZUM1"/>
<keyword evidence="2" id="KW-0812">Transmembrane</keyword>
<evidence type="ECO:0000256" key="1">
    <source>
        <dbReference type="SAM" id="MobiDB-lite"/>
    </source>
</evidence>
<evidence type="ECO:0000256" key="2">
    <source>
        <dbReference type="SAM" id="Phobius"/>
    </source>
</evidence>
<feature type="transmembrane region" description="Helical" evidence="2">
    <location>
        <begin position="124"/>
        <end position="142"/>
    </location>
</feature>
<proteinExistence type="predicted"/>
<dbReference type="Proteomes" id="UP000325577">
    <property type="component" value="Linkage Group LG5"/>
</dbReference>
<keyword evidence="2" id="KW-0472">Membrane</keyword>
<protein>
    <submittedName>
        <fullName evidence="3">Uncharacterized protein</fullName>
    </submittedName>
</protein>
<sequence>MAQNTPSLADPQQPPPVADNRNSAGAAPDPLPAPTLRWLHRIQHFVAALQPTVYESVPIRAANVVVLATVADTHWRNRPGNRSIVAVASVVIVVGPDIGNKNNKIDHMLEPETDHRPVKHSLEFAVVAGLLVVVAAAVAVAVAVAVGVLRTVAGVVGAVAAGLLKEMKNPLFLDVIPKLGFLLVFRCVFLPLGETEETDETCP</sequence>
<name>A0A5J4ZUM1_9ASTE</name>